<dbReference type="RefSeq" id="WP_263846666.1">
    <property type="nucleotide sequence ID" value="NZ_JALIEB010000067.1"/>
</dbReference>
<feature type="transmembrane region" description="Helical" evidence="7">
    <location>
        <begin position="26"/>
        <end position="48"/>
    </location>
</feature>
<keyword evidence="5" id="KW-0378">Hydrolase</keyword>
<dbReference type="PANTHER" id="PTHR10587">
    <property type="entry name" value="GLYCOSYL TRANSFERASE-RELATED"/>
    <property type="match status" value="1"/>
</dbReference>
<dbReference type="PROSITE" id="PS51677">
    <property type="entry name" value="NODB"/>
    <property type="match status" value="1"/>
</dbReference>
<evidence type="ECO:0000313" key="9">
    <source>
        <dbReference type="EMBL" id="MCV3274462.1"/>
    </source>
</evidence>
<accession>A0ABT3BLK8</accession>
<evidence type="ECO:0000256" key="6">
    <source>
        <dbReference type="ARBA" id="ARBA00032976"/>
    </source>
</evidence>
<evidence type="ECO:0000256" key="2">
    <source>
        <dbReference type="ARBA" id="ARBA00010973"/>
    </source>
</evidence>
<comment type="function">
    <text evidence="1">Is involved in generating a small heat-stable compound (Nod), an acylated oligomer of N-acetylglucosamine, that stimulates mitosis in various plant protoplasts.</text>
</comment>
<proteinExistence type="inferred from homology"/>
<dbReference type="EMBL" id="JALIEB010000067">
    <property type="protein sequence ID" value="MCV3274462.1"/>
    <property type="molecule type" value="Genomic_DNA"/>
</dbReference>
<feature type="non-terminal residue" evidence="9">
    <location>
        <position position="1"/>
    </location>
</feature>
<evidence type="ECO:0000313" key="10">
    <source>
        <dbReference type="Proteomes" id="UP001208690"/>
    </source>
</evidence>
<feature type="domain" description="NodB homology" evidence="8">
    <location>
        <begin position="49"/>
        <end position="254"/>
    </location>
</feature>
<comment type="similarity">
    <text evidence="2">Belongs to the polysaccharide deacetylase family.</text>
</comment>
<comment type="caution">
    <text evidence="9">The sequence shown here is derived from an EMBL/GenBank/DDBJ whole genome shotgun (WGS) entry which is preliminary data.</text>
</comment>
<reference evidence="9 10" key="1">
    <citation type="submission" date="2022-04" db="EMBL/GenBank/DDBJ databases">
        <title>Roseobacter sp. WL0113 is a bacterium isolated from neritic sediment.</title>
        <authorList>
            <person name="Wang L."/>
            <person name="He W."/>
            <person name="Zhang D.-F."/>
        </authorList>
    </citation>
    <scope>NUCLEOTIDE SEQUENCE [LARGE SCALE GENOMIC DNA]</scope>
    <source>
        <strain evidence="9 10">WL0113</strain>
    </source>
</reference>
<keyword evidence="4" id="KW-0479">Metal-binding</keyword>
<evidence type="ECO:0000256" key="5">
    <source>
        <dbReference type="ARBA" id="ARBA00022801"/>
    </source>
</evidence>
<evidence type="ECO:0000259" key="8">
    <source>
        <dbReference type="PROSITE" id="PS51677"/>
    </source>
</evidence>
<organism evidence="9 10">
    <name type="scientific">Roseobacter sinensis</name>
    <dbReference type="NCBI Taxonomy" id="2931391"/>
    <lineage>
        <taxon>Bacteria</taxon>
        <taxon>Pseudomonadati</taxon>
        <taxon>Pseudomonadota</taxon>
        <taxon>Alphaproteobacteria</taxon>
        <taxon>Rhodobacterales</taxon>
        <taxon>Roseobacteraceae</taxon>
        <taxon>Roseobacter</taxon>
    </lineage>
</organism>
<keyword evidence="7" id="KW-0472">Membrane</keyword>
<dbReference type="Pfam" id="PF01522">
    <property type="entry name" value="Polysacc_deac_1"/>
    <property type="match status" value="1"/>
</dbReference>
<dbReference type="PANTHER" id="PTHR10587:SF133">
    <property type="entry name" value="CHITIN DEACETYLASE 1-RELATED"/>
    <property type="match status" value="1"/>
</dbReference>
<evidence type="ECO:0000256" key="7">
    <source>
        <dbReference type="SAM" id="Phobius"/>
    </source>
</evidence>
<dbReference type="InterPro" id="IPR050248">
    <property type="entry name" value="Polysacc_deacetylase_ArnD"/>
</dbReference>
<gene>
    <name evidence="9" type="ORF">MUB52_23830</name>
</gene>
<protein>
    <recommendedName>
        <fullName evidence="3">Chitooligosaccharide deacetylase</fullName>
    </recommendedName>
    <alternativeName>
        <fullName evidence="6">Nodulation protein B</fullName>
    </alternativeName>
</protein>
<name>A0ABT3BLK8_9RHOB</name>
<dbReference type="SUPFAM" id="SSF88713">
    <property type="entry name" value="Glycoside hydrolase/deacetylase"/>
    <property type="match status" value="1"/>
</dbReference>
<keyword evidence="7" id="KW-1133">Transmembrane helix</keyword>
<keyword evidence="10" id="KW-1185">Reference proteome</keyword>
<dbReference type="InterPro" id="IPR002509">
    <property type="entry name" value="NODB_dom"/>
</dbReference>
<dbReference type="InterPro" id="IPR011330">
    <property type="entry name" value="Glyco_hydro/deAcase_b/a-brl"/>
</dbReference>
<evidence type="ECO:0000256" key="3">
    <source>
        <dbReference type="ARBA" id="ARBA00020071"/>
    </source>
</evidence>
<sequence length="307" mass="33829">PLCWNPANCIVFDPSEGIVGTEMKTAFHPLLAIVGVFLAGFCASSVAAREIAITLDDLPYVLPSRTTPSEGLAQIQAVNDALAAHDVVATGFAVGEQIGWRSRPALNAFADAGHTIGNHSWSHPDYGTITAEQFREETRRTDEVLSNWIGTSRFYRFPFLREGETEAAKAAAEAILSELGYVNVPVTIDTDDWRHNAEYLDALDRGNDAAAAEIVAAYVAHIQERTEHFEVLAQEGLRREVPHILLLHMNQINADHLGDILGWYEAEGWAFITVEQALSDPFYQMPNRYAGPRGLSQIERVMGQPSE</sequence>
<evidence type="ECO:0000256" key="4">
    <source>
        <dbReference type="ARBA" id="ARBA00022723"/>
    </source>
</evidence>
<dbReference type="Proteomes" id="UP001208690">
    <property type="component" value="Unassembled WGS sequence"/>
</dbReference>
<dbReference type="Gene3D" id="3.20.20.370">
    <property type="entry name" value="Glycoside hydrolase/deacetylase"/>
    <property type="match status" value="1"/>
</dbReference>
<evidence type="ECO:0000256" key="1">
    <source>
        <dbReference type="ARBA" id="ARBA00003236"/>
    </source>
</evidence>
<keyword evidence="7" id="KW-0812">Transmembrane</keyword>